<name>A0A364LD56_TALAM</name>
<dbReference type="Gene3D" id="1.25.40.10">
    <property type="entry name" value="Tetratricopeptide repeat domain"/>
    <property type="match status" value="2"/>
</dbReference>
<protein>
    <recommendedName>
        <fullName evidence="6">Filamentation protein</fullName>
    </recommendedName>
</protein>
<evidence type="ECO:0000256" key="2">
    <source>
        <dbReference type="ARBA" id="ARBA00038251"/>
    </source>
</evidence>
<feature type="compositionally biased region" description="Low complexity" evidence="3">
    <location>
        <begin position="1071"/>
        <end position="1081"/>
    </location>
</feature>
<feature type="compositionally biased region" description="Basic and acidic residues" evidence="3">
    <location>
        <begin position="864"/>
        <end position="874"/>
    </location>
</feature>
<comment type="function">
    <text evidence="1">Involved in endocytosis.</text>
</comment>
<proteinExistence type="inferred from homology"/>
<dbReference type="EMBL" id="MIKG01000026">
    <property type="protein sequence ID" value="RAO73651.1"/>
    <property type="molecule type" value="Genomic_DNA"/>
</dbReference>
<dbReference type="GeneID" id="63798877"/>
<feature type="region of interest" description="Disordered" evidence="3">
    <location>
        <begin position="851"/>
        <end position="886"/>
    </location>
</feature>
<dbReference type="PANTHER" id="PTHR23083">
    <property type="entry name" value="TETRATRICOPEPTIDE REPEAT PROTEIN, TPR"/>
    <property type="match status" value="1"/>
</dbReference>
<dbReference type="Proteomes" id="UP000249363">
    <property type="component" value="Unassembled WGS sequence"/>
</dbReference>
<dbReference type="OrthoDB" id="29013at2759"/>
<dbReference type="AlphaFoldDB" id="A0A364LD56"/>
<comment type="similarity">
    <text evidence="2">Belongs to the YPP1 family.</text>
</comment>
<evidence type="ECO:0000256" key="1">
    <source>
        <dbReference type="ARBA" id="ARBA00002550"/>
    </source>
</evidence>
<accession>A0A364LD56</accession>
<feature type="region of interest" description="Disordered" evidence="3">
    <location>
        <begin position="1027"/>
        <end position="1081"/>
    </location>
</feature>
<dbReference type="RefSeq" id="XP_040738165.1">
    <property type="nucleotide sequence ID" value="XM_040882603.1"/>
</dbReference>
<gene>
    <name evidence="4" type="ORF">BHQ10_009663</name>
</gene>
<sequence length="1161" mass="127096">MSANSGRDADKAQGYIAALDNARSEDKWSDVPELIRKVTKHAPHRKCLIQTAHAEIQVVAHITKTRPATAKGQTTPNHVSNLSELIPELIAAIEAADGTPQDVFQAQVCLGWIHWTLSEPGLAVVRLPKELDDTTIASLSEGGKGLTKWTEVCIVKAGYIKSAAQALISTPDAALETASTVLPRLAIPNQSLASCPQALYWSELFLSKVAMLASGEVISNDAGNYDFEIETALKAFRLWSGHPHIKGRDIAASLRGIQSGSSHHNDSQSSIWMAYYRLLSLILQYGLSYFPLSSGSPRRQLATEIRRVETVCESVLLRETKFPLASDSNPQVEAWVEDVISNWEVLCGPSWRDDDLGEGGQDAISRNVLDILYRASTKTYHSHSILRRLFHVHAALAEFDLAMKALNTYVEIVVSAKDRAEKAAEIGHLESDEILLQTVSEGVLLLCCFGSEDEARKAKELITILEKYIEKDIADDLNSTNRQGEEASRVPSHVIALAYRAIGIGLGNWSRWTPTTEVRNDLRAEAIENLERSIAPEFESEYDLSSRYALALLLAESRDLDSAISHVKMALTPRDGSALSGPGPGMPELHQSGERDKIPLWHLLALLLSAKQEFDIAGRTCEAAFDQLPSSVTIPGHNNERINRDSNKKQDLLAKNKDFIRHLQGREKERIVETRMTQLALLEITDGPEVAVNHSDNLLALFAALFEDLELEVSKEEVSQLHQQQHLGPPKSSAGTVKSFRGSIFGRKKGSKIPDRSLNDSDTIPPLPNEASSVGADAPMIMVTPETANKTQQNSQIEKQNGSINSIDAPQNEKGDIDAEAIGIAISDPGISPTSHAGPRESAKHSLPAVAHNLNPKSEPSPVGHRDQPPEQDVRLPTPHRSSPTKALTKFPVLQAQKHAISVLVKVWLLISGMYRRASLYDDALEACEEASKQVGAFEALVAAEESSARAFVSPVWGVAKSTEALWADVHAEKGALSEAQSLTHEAMQCYEEAISCFPDHPKATVALSNLLLDAWEEKIPLEPVEPRIDSDFVGPSTSGSSTINGISETSPETTQANGVTKTLRTPNGVSNTLSKTSSNTNEPEYISRLAARDRAYGLISMLTKTGSSWDNSEAWFTLSRAYEAGSQIEKAKEILWWCIELEDRKPIRHWWNLGAGGYVL</sequence>
<keyword evidence="5" id="KW-1185">Reference proteome</keyword>
<dbReference type="STRING" id="1196081.A0A364LD56"/>
<dbReference type="InterPro" id="IPR019734">
    <property type="entry name" value="TPR_rpt"/>
</dbReference>
<dbReference type="PANTHER" id="PTHR23083:SF464">
    <property type="entry name" value="TETRATRICOPEPTIDE REPEAT DOMAIN 7, ISOFORM A"/>
    <property type="match status" value="1"/>
</dbReference>
<dbReference type="SMART" id="SM00028">
    <property type="entry name" value="TPR"/>
    <property type="match status" value="4"/>
</dbReference>
<dbReference type="InterPro" id="IPR051722">
    <property type="entry name" value="Endocytosis_PI4K-reg_protein"/>
</dbReference>
<feature type="region of interest" description="Disordered" evidence="3">
    <location>
        <begin position="746"/>
        <end position="774"/>
    </location>
</feature>
<evidence type="ECO:0000313" key="5">
    <source>
        <dbReference type="Proteomes" id="UP000249363"/>
    </source>
</evidence>
<reference evidence="4 5" key="1">
    <citation type="journal article" date="2017" name="Biotechnol. Biofuels">
        <title>Differential beta-glucosidase expression as a function of carbon source availability in Talaromyces amestolkiae: a genomic and proteomic approach.</title>
        <authorList>
            <person name="de Eugenio L.I."/>
            <person name="Mendez-Liter J.A."/>
            <person name="Nieto-Dominguez M."/>
            <person name="Alonso L."/>
            <person name="Gil-Munoz J."/>
            <person name="Barriuso J."/>
            <person name="Prieto A."/>
            <person name="Martinez M.J."/>
        </authorList>
    </citation>
    <scope>NUCLEOTIDE SEQUENCE [LARGE SCALE GENOMIC DNA]</scope>
    <source>
        <strain evidence="4 5">CIB</strain>
    </source>
</reference>
<organism evidence="4 5">
    <name type="scientific">Talaromyces amestolkiae</name>
    <dbReference type="NCBI Taxonomy" id="1196081"/>
    <lineage>
        <taxon>Eukaryota</taxon>
        <taxon>Fungi</taxon>
        <taxon>Dikarya</taxon>
        <taxon>Ascomycota</taxon>
        <taxon>Pezizomycotina</taxon>
        <taxon>Eurotiomycetes</taxon>
        <taxon>Eurotiomycetidae</taxon>
        <taxon>Eurotiales</taxon>
        <taxon>Trichocomaceae</taxon>
        <taxon>Talaromyces</taxon>
        <taxon>Talaromyces sect. Talaromyces</taxon>
    </lineage>
</organism>
<dbReference type="SUPFAM" id="SSF48452">
    <property type="entry name" value="TPR-like"/>
    <property type="match status" value="1"/>
</dbReference>
<evidence type="ECO:0008006" key="6">
    <source>
        <dbReference type="Google" id="ProtNLM"/>
    </source>
</evidence>
<evidence type="ECO:0000313" key="4">
    <source>
        <dbReference type="EMBL" id="RAO73651.1"/>
    </source>
</evidence>
<feature type="region of interest" description="Disordered" evidence="3">
    <location>
        <begin position="827"/>
        <end position="846"/>
    </location>
</feature>
<feature type="region of interest" description="Disordered" evidence="3">
    <location>
        <begin position="787"/>
        <end position="811"/>
    </location>
</feature>
<feature type="compositionally biased region" description="Polar residues" evidence="3">
    <location>
        <begin position="1052"/>
        <end position="1070"/>
    </location>
</feature>
<feature type="compositionally biased region" description="Polar residues" evidence="3">
    <location>
        <begin position="787"/>
        <end position="809"/>
    </location>
</feature>
<feature type="compositionally biased region" description="Low complexity" evidence="3">
    <location>
        <begin position="1037"/>
        <end position="1051"/>
    </location>
</feature>
<evidence type="ECO:0000256" key="3">
    <source>
        <dbReference type="SAM" id="MobiDB-lite"/>
    </source>
</evidence>
<comment type="caution">
    <text evidence="4">The sequence shown here is derived from an EMBL/GenBank/DDBJ whole genome shotgun (WGS) entry which is preliminary data.</text>
</comment>
<dbReference type="InterPro" id="IPR011990">
    <property type="entry name" value="TPR-like_helical_dom_sf"/>
</dbReference>